<reference evidence="2 3" key="1">
    <citation type="submission" date="2018-11" db="EMBL/GenBank/DDBJ databases">
        <authorList>
            <consortium name="Pathogen Informatics"/>
        </authorList>
    </citation>
    <scope>NUCLEOTIDE SEQUENCE [LARGE SCALE GENOMIC DNA]</scope>
</reference>
<feature type="domain" description="LicD/FKTN/FKRP nucleotidyltransferase" evidence="1">
    <location>
        <begin position="43"/>
        <end position="84"/>
    </location>
</feature>
<dbReference type="OrthoDB" id="419198at2759"/>
<dbReference type="AlphaFoldDB" id="A0A3P7LYE0"/>
<name>A0A3P7LYE0_DIBLA</name>
<dbReference type="GO" id="GO:0009100">
    <property type="term" value="P:glycoprotein metabolic process"/>
    <property type="evidence" value="ECO:0007669"/>
    <property type="project" value="UniProtKB-ARBA"/>
</dbReference>
<keyword evidence="3" id="KW-1185">Reference proteome</keyword>
<gene>
    <name evidence="2" type="ORF">DILT_LOCUS12468</name>
</gene>
<protein>
    <recommendedName>
        <fullName evidence="1">LicD/FKTN/FKRP nucleotidyltransferase domain-containing protein</fullName>
    </recommendedName>
</protein>
<evidence type="ECO:0000313" key="2">
    <source>
        <dbReference type="EMBL" id="VDN16637.1"/>
    </source>
</evidence>
<dbReference type="Pfam" id="PF04991">
    <property type="entry name" value="LicD"/>
    <property type="match status" value="1"/>
</dbReference>
<accession>A0A3P7LYE0</accession>
<dbReference type="EMBL" id="UYRU01066567">
    <property type="protein sequence ID" value="VDN16637.1"/>
    <property type="molecule type" value="Genomic_DNA"/>
</dbReference>
<dbReference type="Proteomes" id="UP000281553">
    <property type="component" value="Unassembled WGS sequence"/>
</dbReference>
<sequence>MGAPGTNQMPWEPQHSARQMRTQWQLFSIFEDVMEELHLSDKWMIWGGSLVGSFRHHDNIPWDDDLDILVDSKVRRKLWRKMRKLAPEIIIRANGRRDKIHAKLIEPSNTLRDVEGSRQLHPYGYGWPFLDIGYYSTNATHLQELA</sequence>
<proteinExistence type="predicted"/>
<evidence type="ECO:0000313" key="3">
    <source>
        <dbReference type="Proteomes" id="UP000281553"/>
    </source>
</evidence>
<evidence type="ECO:0000259" key="1">
    <source>
        <dbReference type="Pfam" id="PF04991"/>
    </source>
</evidence>
<dbReference type="InterPro" id="IPR007074">
    <property type="entry name" value="LicD/FKTN/FKRP_NTP_transf"/>
</dbReference>
<organism evidence="2 3">
    <name type="scientific">Dibothriocephalus latus</name>
    <name type="common">Fish tapeworm</name>
    <name type="synonym">Diphyllobothrium latum</name>
    <dbReference type="NCBI Taxonomy" id="60516"/>
    <lineage>
        <taxon>Eukaryota</taxon>
        <taxon>Metazoa</taxon>
        <taxon>Spiralia</taxon>
        <taxon>Lophotrochozoa</taxon>
        <taxon>Platyhelminthes</taxon>
        <taxon>Cestoda</taxon>
        <taxon>Eucestoda</taxon>
        <taxon>Diphyllobothriidea</taxon>
        <taxon>Diphyllobothriidae</taxon>
        <taxon>Dibothriocephalus</taxon>
    </lineage>
</organism>